<protein>
    <recommendedName>
        <fullName evidence="1">Smr domain-containing protein</fullName>
    </recommendedName>
</protein>
<feature type="non-terminal residue" evidence="2">
    <location>
        <position position="1"/>
    </location>
</feature>
<dbReference type="PROSITE" id="PS50828">
    <property type="entry name" value="SMR"/>
    <property type="match status" value="1"/>
</dbReference>
<organism evidence="2 3">
    <name type="scientific">Polarella glacialis</name>
    <name type="common">Dinoflagellate</name>
    <dbReference type="NCBI Taxonomy" id="89957"/>
    <lineage>
        <taxon>Eukaryota</taxon>
        <taxon>Sar</taxon>
        <taxon>Alveolata</taxon>
        <taxon>Dinophyceae</taxon>
        <taxon>Suessiales</taxon>
        <taxon>Suessiaceae</taxon>
        <taxon>Polarella</taxon>
    </lineage>
</organism>
<gene>
    <name evidence="2" type="ORF">PGLA2088_LOCUS29345</name>
</gene>
<proteinExistence type="predicted"/>
<evidence type="ECO:0000313" key="3">
    <source>
        <dbReference type="Proteomes" id="UP000626109"/>
    </source>
</evidence>
<accession>A0A813K8I4</accession>
<dbReference type="Gene3D" id="3.30.1370.110">
    <property type="match status" value="1"/>
</dbReference>
<evidence type="ECO:0000259" key="1">
    <source>
        <dbReference type="PROSITE" id="PS50828"/>
    </source>
</evidence>
<name>A0A813K8I4_POLGL</name>
<sequence>AALEPDAGTLGKLLEAMVDEGKLPQAVAIYREANQRSSSACATIAAQGVDLHNLPAELARLAVRVALLNAATAAGASPDKWAEDAAFRRKLGLARDGSLLLVVGLGRNSKSGEASLRPAVLHLLHEELGLHGYAEERNEGRLRVPATEIRRFLGARA</sequence>
<dbReference type="InterPro" id="IPR002625">
    <property type="entry name" value="Smr_dom"/>
</dbReference>
<dbReference type="InterPro" id="IPR036063">
    <property type="entry name" value="Smr_dom_sf"/>
</dbReference>
<dbReference type="AlphaFoldDB" id="A0A813K8I4"/>
<dbReference type="EMBL" id="CAJNNW010028269">
    <property type="protein sequence ID" value="CAE8695441.1"/>
    <property type="molecule type" value="Genomic_DNA"/>
</dbReference>
<comment type="caution">
    <text evidence="2">The sequence shown here is derived from an EMBL/GenBank/DDBJ whole genome shotgun (WGS) entry which is preliminary data.</text>
</comment>
<dbReference type="SUPFAM" id="SSF160443">
    <property type="entry name" value="SMR domain-like"/>
    <property type="match status" value="1"/>
</dbReference>
<dbReference type="Proteomes" id="UP000626109">
    <property type="component" value="Unassembled WGS sequence"/>
</dbReference>
<reference evidence="2" key="1">
    <citation type="submission" date="2021-02" db="EMBL/GenBank/DDBJ databases">
        <authorList>
            <person name="Dougan E. K."/>
            <person name="Rhodes N."/>
            <person name="Thang M."/>
            <person name="Chan C."/>
        </authorList>
    </citation>
    <scope>NUCLEOTIDE SEQUENCE</scope>
</reference>
<evidence type="ECO:0000313" key="2">
    <source>
        <dbReference type="EMBL" id="CAE8695441.1"/>
    </source>
</evidence>
<feature type="domain" description="Smr" evidence="1">
    <location>
        <begin position="49"/>
        <end position="147"/>
    </location>
</feature>